<dbReference type="Gene3D" id="4.10.410.10">
    <property type="entry name" value="Pancreatic trypsin inhibitor Kunitz domain"/>
    <property type="match status" value="1"/>
</dbReference>
<reference evidence="3" key="1">
    <citation type="journal article" date="2017" name="Parasit. Vectors">
        <title>Sialotranscriptomics of Rhipicephalus zambeziensis reveals intricate expression profiles of secretory proteins and suggests tight temporal transcriptional regulation during blood-feeding.</title>
        <authorList>
            <person name="de Castro M.H."/>
            <person name="de Klerk D."/>
            <person name="Pienaar R."/>
            <person name="Rees D.J.G."/>
            <person name="Mans B.J."/>
        </authorList>
    </citation>
    <scope>NUCLEOTIDE SEQUENCE</scope>
    <source>
        <tissue evidence="3">Salivary glands</tissue>
    </source>
</reference>
<dbReference type="SUPFAM" id="SSF57362">
    <property type="entry name" value="BPTI-like"/>
    <property type="match status" value="1"/>
</dbReference>
<accession>A0A224Y2A1</accession>
<sequence>MEKTAFALILIFSSVAPLLVWGRTVTSHGKTYSVPDCQLKNNYCIYPLACFCSKPRAGGYNRLTLGEVRWYYNRETEKCQEHTGESAGCNNHDDQDTCERRCKNATLVKKMWPKEAWEAVWRQ</sequence>
<name>A0A224Y2A1_9ACAR</name>
<proteinExistence type="predicted"/>
<feature type="domain" description="BPTI/Kunitz inhibitor" evidence="2">
    <location>
        <begin position="52"/>
        <end position="102"/>
    </location>
</feature>
<evidence type="ECO:0000313" key="3">
    <source>
        <dbReference type="EMBL" id="MAA11668.1"/>
    </source>
</evidence>
<evidence type="ECO:0000259" key="2">
    <source>
        <dbReference type="PROSITE" id="PS50279"/>
    </source>
</evidence>
<dbReference type="EMBL" id="GFPF01000522">
    <property type="protein sequence ID" value="MAA11668.1"/>
    <property type="molecule type" value="Transcribed_RNA"/>
</dbReference>
<dbReference type="InterPro" id="IPR002223">
    <property type="entry name" value="Kunitz_BPTI"/>
</dbReference>
<dbReference type="AlphaFoldDB" id="A0A224Y2A1"/>
<dbReference type="PROSITE" id="PS50279">
    <property type="entry name" value="BPTI_KUNITZ_2"/>
    <property type="match status" value="1"/>
</dbReference>
<feature type="chain" id="PRO_5013098632" evidence="1">
    <location>
        <begin position="23"/>
        <end position="123"/>
    </location>
</feature>
<keyword evidence="1" id="KW-0732">Signal</keyword>
<evidence type="ECO:0000256" key="1">
    <source>
        <dbReference type="SAM" id="SignalP"/>
    </source>
</evidence>
<dbReference type="InterPro" id="IPR036880">
    <property type="entry name" value="Kunitz_BPTI_sf"/>
</dbReference>
<protein>
    <submittedName>
        <fullName evidence="3">Pancreatic trypsin inhibitor</fullName>
    </submittedName>
</protein>
<dbReference type="GO" id="GO:0004867">
    <property type="term" value="F:serine-type endopeptidase inhibitor activity"/>
    <property type="evidence" value="ECO:0007669"/>
    <property type="project" value="InterPro"/>
</dbReference>
<feature type="signal peptide" evidence="1">
    <location>
        <begin position="1"/>
        <end position="22"/>
    </location>
</feature>
<organism evidence="3">
    <name type="scientific">Rhipicephalus zambeziensis</name>
    <dbReference type="NCBI Taxonomy" id="60191"/>
    <lineage>
        <taxon>Eukaryota</taxon>
        <taxon>Metazoa</taxon>
        <taxon>Ecdysozoa</taxon>
        <taxon>Arthropoda</taxon>
        <taxon>Chelicerata</taxon>
        <taxon>Arachnida</taxon>
        <taxon>Acari</taxon>
        <taxon>Parasitiformes</taxon>
        <taxon>Ixodida</taxon>
        <taxon>Ixodoidea</taxon>
        <taxon>Ixodidae</taxon>
        <taxon>Rhipicephalinae</taxon>
        <taxon>Rhipicephalus</taxon>
        <taxon>Rhipicephalus</taxon>
    </lineage>
</organism>
<dbReference type="Pfam" id="PF00014">
    <property type="entry name" value="Kunitz_BPTI"/>
    <property type="match status" value="1"/>
</dbReference>